<name>A0ABT2PPN1_9BURK</name>
<evidence type="ECO:0000313" key="2">
    <source>
        <dbReference type="Proteomes" id="UP001525968"/>
    </source>
</evidence>
<evidence type="ECO:0000313" key="1">
    <source>
        <dbReference type="EMBL" id="MCT9812411.1"/>
    </source>
</evidence>
<dbReference type="Proteomes" id="UP001525968">
    <property type="component" value="Unassembled WGS sequence"/>
</dbReference>
<accession>A0ABT2PPN1</accession>
<dbReference type="RefSeq" id="WP_261501658.1">
    <property type="nucleotide sequence ID" value="NZ_JAODYH010000008.1"/>
</dbReference>
<comment type="caution">
    <text evidence="1">The sequence shown here is derived from an EMBL/GenBank/DDBJ whole genome shotgun (WGS) entry which is preliminary data.</text>
</comment>
<protein>
    <submittedName>
        <fullName evidence="1">DUF1833 domain-containing protein</fullName>
    </submittedName>
</protein>
<keyword evidence="2" id="KW-1185">Reference proteome</keyword>
<reference evidence="1 2" key="1">
    <citation type="submission" date="2022-09" db="EMBL/GenBank/DDBJ databases">
        <title>Draft genome of isolate Be4.</title>
        <authorList>
            <person name="Sanchez-Castro I."/>
            <person name="Martinez-Rodriguez P."/>
            <person name="Descostes M."/>
            <person name="Merroun M."/>
        </authorList>
    </citation>
    <scope>NUCLEOTIDE SEQUENCE [LARGE SCALE GENOMIC DNA]</scope>
    <source>
        <strain evidence="1 2">Be4</strain>
    </source>
</reference>
<organism evidence="1 2">
    <name type="scientific">Acidovorax bellezanensis</name>
    <dbReference type="NCBI Taxonomy" id="2976702"/>
    <lineage>
        <taxon>Bacteria</taxon>
        <taxon>Pseudomonadati</taxon>
        <taxon>Pseudomonadota</taxon>
        <taxon>Betaproteobacteria</taxon>
        <taxon>Burkholderiales</taxon>
        <taxon>Comamonadaceae</taxon>
        <taxon>Acidovorax</taxon>
    </lineage>
</organism>
<sequence length="160" mass="17624">MDKETFWAVKSPLPQYQAIVFEHPAFDAPIRLVADQFEPVTLGGHVHQPVPMTIKPPDQAGDATAKLTLAFPRAVVGREFKRQLKLVRDAGSRAPIVVRYDVYLYDLTIPAVSWLLYIAEQGGVTFNAEAVQVSATVDNPMLKSSGLIYDPATFTGLEIL</sequence>
<gene>
    <name evidence="1" type="ORF">N0K08_17345</name>
</gene>
<proteinExistence type="predicted"/>
<dbReference type="EMBL" id="JAODYH010000008">
    <property type="protein sequence ID" value="MCT9812411.1"/>
    <property type="molecule type" value="Genomic_DNA"/>
</dbReference>